<dbReference type="Pfam" id="PF01740">
    <property type="entry name" value="STAS"/>
    <property type="match status" value="1"/>
</dbReference>
<dbReference type="PANTHER" id="PTHR33495">
    <property type="entry name" value="ANTI-SIGMA FACTOR ANTAGONIST TM_1081-RELATED-RELATED"/>
    <property type="match status" value="1"/>
</dbReference>
<evidence type="ECO:0000256" key="1">
    <source>
        <dbReference type="ARBA" id="ARBA00009013"/>
    </source>
</evidence>
<evidence type="ECO:0000259" key="3">
    <source>
        <dbReference type="PROSITE" id="PS50801"/>
    </source>
</evidence>
<protein>
    <recommendedName>
        <fullName evidence="2">Anti-sigma factor antagonist</fullName>
    </recommendedName>
</protein>
<dbReference type="GO" id="GO:0043856">
    <property type="term" value="F:anti-sigma factor antagonist activity"/>
    <property type="evidence" value="ECO:0007669"/>
    <property type="project" value="InterPro"/>
</dbReference>
<gene>
    <name evidence="4" type="ORF">KGA66_18575</name>
</gene>
<dbReference type="CDD" id="cd07043">
    <property type="entry name" value="STAS_anti-anti-sigma_factors"/>
    <property type="match status" value="1"/>
</dbReference>
<organism evidence="4 5">
    <name type="scientific">Actinocrinis puniceicyclus</name>
    <dbReference type="NCBI Taxonomy" id="977794"/>
    <lineage>
        <taxon>Bacteria</taxon>
        <taxon>Bacillati</taxon>
        <taxon>Actinomycetota</taxon>
        <taxon>Actinomycetes</taxon>
        <taxon>Catenulisporales</taxon>
        <taxon>Actinospicaceae</taxon>
        <taxon>Actinocrinis</taxon>
    </lineage>
</organism>
<dbReference type="EMBL" id="JAGSXH010000069">
    <property type="protein sequence ID" value="MBS2965069.1"/>
    <property type="molecule type" value="Genomic_DNA"/>
</dbReference>
<dbReference type="InterPro" id="IPR003658">
    <property type="entry name" value="Anti-sigma_ant"/>
</dbReference>
<dbReference type="NCBIfam" id="TIGR00377">
    <property type="entry name" value="ant_ant_sig"/>
    <property type="match status" value="1"/>
</dbReference>
<keyword evidence="5" id="KW-1185">Reference proteome</keyword>
<dbReference type="Gene3D" id="3.30.750.24">
    <property type="entry name" value="STAS domain"/>
    <property type="match status" value="1"/>
</dbReference>
<evidence type="ECO:0000313" key="5">
    <source>
        <dbReference type="Proteomes" id="UP000677913"/>
    </source>
</evidence>
<reference evidence="4" key="1">
    <citation type="submission" date="2021-04" db="EMBL/GenBank/DDBJ databases">
        <title>Genome based classification of Actinospica acidithermotolerans sp. nov., an actinobacterium isolated from an Indonesian hot spring.</title>
        <authorList>
            <person name="Kusuma A.B."/>
            <person name="Putra K.E."/>
            <person name="Nafisah S."/>
            <person name="Loh J."/>
            <person name="Nouioui I."/>
            <person name="Goodfellow M."/>
        </authorList>
    </citation>
    <scope>NUCLEOTIDE SEQUENCE</scope>
    <source>
        <strain evidence="4">DSM 45618</strain>
    </source>
</reference>
<feature type="domain" description="STAS" evidence="3">
    <location>
        <begin position="17"/>
        <end position="112"/>
    </location>
</feature>
<sequence>MDRFAVSVADSGDDRYVVTVRGELDMATADRLWTQLEPLLEPQTLVVLDGTEVTFLDSSGLRVLLQAGNRATSGGATFRLVAPQQAVQRVLDLAGTKDHLQTRQTVDAALAG</sequence>
<evidence type="ECO:0000313" key="4">
    <source>
        <dbReference type="EMBL" id="MBS2965069.1"/>
    </source>
</evidence>
<dbReference type="RefSeq" id="WP_211469429.1">
    <property type="nucleotide sequence ID" value="NZ_JAGSXH010000069.1"/>
</dbReference>
<comment type="caution">
    <text evidence="4">The sequence shown here is derived from an EMBL/GenBank/DDBJ whole genome shotgun (WGS) entry which is preliminary data.</text>
</comment>
<accession>A0A8J7WRY0</accession>
<dbReference type="InterPro" id="IPR002645">
    <property type="entry name" value="STAS_dom"/>
</dbReference>
<evidence type="ECO:0000256" key="2">
    <source>
        <dbReference type="RuleBase" id="RU003749"/>
    </source>
</evidence>
<dbReference type="PANTHER" id="PTHR33495:SF2">
    <property type="entry name" value="ANTI-SIGMA FACTOR ANTAGONIST TM_1081-RELATED"/>
    <property type="match status" value="1"/>
</dbReference>
<dbReference type="PROSITE" id="PS50801">
    <property type="entry name" value="STAS"/>
    <property type="match status" value="1"/>
</dbReference>
<dbReference type="AlphaFoldDB" id="A0A8J7WRY0"/>
<proteinExistence type="inferred from homology"/>
<dbReference type="SUPFAM" id="SSF52091">
    <property type="entry name" value="SpoIIaa-like"/>
    <property type="match status" value="1"/>
</dbReference>
<name>A0A8J7WRY0_9ACTN</name>
<dbReference type="Proteomes" id="UP000677913">
    <property type="component" value="Unassembled WGS sequence"/>
</dbReference>
<comment type="similarity">
    <text evidence="1 2">Belongs to the anti-sigma-factor antagonist family.</text>
</comment>
<dbReference type="InterPro" id="IPR036513">
    <property type="entry name" value="STAS_dom_sf"/>
</dbReference>